<dbReference type="Gene3D" id="2.60.20.10">
    <property type="entry name" value="Crystallins"/>
    <property type="match status" value="1"/>
</dbReference>
<gene>
    <name evidence="2" type="ORF">IM697_23935</name>
</gene>
<sequence>MNARKGAERTRRPLAVIASVLLITGVSTGAATADGAHDGKRDGKYCVVEVGKSVDGGFSPVKSQTCSNDPTSSAFRAAAALNILLMEWFWNAYNNPGDVTRIVVSDADQRCDSSGYRLRPNLIWDNEISGFYTYSYCREVTIYDGYNRDGDSQYWYDGTGDGPNVPYVGDWMNDRTSSLWIRA</sequence>
<feature type="signal peptide" evidence="1">
    <location>
        <begin position="1"/>
        <end position="33"/>
    </location>
</feature>
<feature type="chain" id="PRO_5031254015" description="Peptidase inhibitor family I36 protein" evidence="1">
    <location>
        <begin position="34"/>
        <end position="183"/>
    </location>
</feature>
<reference evidence="2 3" key="1">
    <citation type="submission" date="2020-10" db="EMBL/GenBank/DDBJ databases">
        <title>Streptomyces ferrugineus complate genome analysis.</title>
        <authorList>
            <person name="Anwar N."/>
        </authorList>
    </citation>
    <scope>NUCLEOTIDE SEQUENCE [LARGE SCALE GENOMIC DNA]</scope>
    <source>
        <strain evidence="2 3">CCTCC AA2014009</strain>
    </source>
</reference>
<evidence type="ECO:0000313" key="2">
    <source>
        <dbReference type="EMBL" id="QOV33289.1"/>
    </source>
</evidence>
<dbReference type="KEGG" id="sfeu:IM697_23935"/>
<name>A0A7M2SBA4_9ACTN</name>
<keyword evidence="1" id="KW-0732">Signal</keyword>
<evidence type="ECO:0000256" key="1">
    <source>
        <dbReference type="SAM" id="SignalP"/>
    </source>
</evidence>
<evidence type="ECO:0008006" key="4">
    <source>
        <dbReference type="Google" id="ProtNLM"/>
    </source>
</evidence>
<keyword evidence="3" id="KW-1185">Reference proteome</keyword>
<dbReference type="EMBL" id="CP063373">
    <property type="protein sequence ID" value="QOV33289.1"/>
    <property type="molecule type" value="Genomic_DNA"/>
</dbReference>
<dbReference type="Proteomes" id="UP000594205">
    <property type="component" value="Chromosome"/>
</dbReference>
<dbReference type="RefSeq" id="WP_194038117.1">
    <property type="nucleotide sequence ID" value="NZ_CP063373.1"/>
</dbReference>
<dbReference type="AlphaFoldDB" id="A0A7M2SBA4"/>
<evidence type="ECO:0000313" key="3">
    <source>
        <dbReference type="Proteomes" id="UP000594205"/>
    </source>
</evidence>
<proteinExistence type="predicted"/>
<accession>A0A7M2SBA4</accession>
<protein>
    <recommendedName>
        <fullName evidence="4">Peptidase inhibitor family I36 protein</fullName>
    </recommendedName>
</protein>
<organism evidence="2 3">
    <name type="scientific">Streptomyces ferrugineus</name>
    <dbReference type="NCBI Taxonomy" id="1413221"/>
    <lineage>
        <taxon>Bacteria</taxon>
        <taxon>Bacillati</taxon>
        <taxon>Actinomycetota</taxon>
        <taxon>Actinomycetes</taxon>
        <taxon>Kitasatosporales</taxon>
        <taxon>Streptomycetaceae</taxon>
        <taxon>Streptomyces</taxon>
    </lineage>
</organism>